<feature type="region of interest" description="Disordered" evidence="5">
    <location>
        <begin position="253"/>
        <end position="342"/>
    </location>
</feature>
<evidence type="ECO:0000256" key="3">
    <source>
        <dbReference type="ARBA" id="ARBA00022840"/>
    </source>
</evidence>
<dbReference type="InterPro" id="IPR011545">
    <property type="entry name" value="DEAD/DEAH_box_helicase_dom"/>
</dbReference>
<dbReference type="InterPro" id="IPR012677">
    <property type="entry name" value="Nucleotide-bd_a/b_plait_sf"/>
</dbReference>
<feature type="compositionally biased region" description="Basic and acidic residues" evidence="5">
    <location>
        <begin position="201"/>
        <end position="220"/>
    </location>
</feature>
<dbReference type="PROSITE" id="PS00690">
    <property type="entry name" value="DEAH_ATP_HELICASE"/>
    <property type="match status" value="1"/>
</dbReference>
<feature type="compositionally biased region" description="Basic and acidic residues" evidence="5">
    <location>
        <begin position="680"/>
        <end position="692"/>
    </location>
</feature>
<dbReference type="Pfam" id="PF24471">
    <property type="entry name" value="KH_DEAH11"/>
    <property type="match status" value="1"/>
</dbReference>
<feature type="compositionally biased region" description="Basic and acidic residues" evidence="5">
    <location>
        <begin position="632"/>
        <end position="644"/>
    </location>
</feature>
<dbReference type="SUPFAM" id="SSF54928">
    <property type="entry name" value="RNA-binding domain, RBD"/>
    <property type="match status" value="1"/>
</dbReference>
<accession>A0AAE0S3S9</accession>
<keyword evidence="2" id="KW-0378">Hydrolase</keyword>
<feature type="compositionally biased region" description="Basic and acidic residues" evidence="5">
    <location>
        <begin position="297"/>
        <end position="322"/>
    </location>
</feature>
<feature type="coiled-coil region" evidence="4">
    <location>
        <begin position="1110"/>
        <end position="1168"/>
    </location>
</feature>
<keyword evidence="3" id="KW-0067">ATP-binding</keyword>
<reference evidence="8" key="1">
    <citation type="journal article" date="2021" name="Genome Biol. Evol.">
        <title>A High-Quality Reference Genome for a Parasitic Bivalve with Doubly Uniparental Inheritance (Bivalvia: Unionida).</title>
        <authorList>
            <person name="Smith C.H."/>
        </authorList>
    </citation>
    <scope>NUCLEOTIDE SEQUENCE</scope>
    <source>
        <strain evidence="8">CHS0354</strain>
    </source>
</reference>
<feature type="compositionally biased region" description="Basic and acidic residues" evidence="5">
    <location>
        <begin position="652"/>
        <end position="671"/>
    </location>
</feature>
<dbReference type="SUPFAM" id="SSF52540">
    <property type="entry name" value="P-loop containing nucleoside triphosphate hydrolases"/>
    <property type="match status" value="1"/>
</dbReference>
<dbReference type="CDD" id="cd17917">
    <property type="entry name" value="DEXHc_RHA-like"/>
    <property type="match status" value="1"/>
</dbReference>
<dbReference type="EMBL" id="JAEAOA010000126">
    <property type="protein sequence ID" value="KAK3584664.1"/>
    <property type="molecule type" value="Genomic_DNA"/>
</dbReference>
<feature type="domain" description="Helicase C-terminal" evidence="7">
    <location>
        <begin position="1409"/>
        <end position="1590"/>
    </location>
</feature>
<gene>
    <name evidence="8" type="ORF">CHS0354_001244</name>
</gene>
<keyword evidence="1" id="KW-0547">Nucleotide-binding</keyword>
<evidence type="ECO:0008006" key="10">
    <source>
        <dbReference type="Google" id="ProtNLM"/>
    </source>
</evidence>
<dbReference type="InterPro" id="IPR002464">
    <property type="entry name" value="DNA/RNA_helicase_DEAH_CS"/>
</dbReference>
<dbReference type="GO" id="GO:0016787">
    <property type="term" value="F:hydrolase activity"/>
    <property type="evidence" value="ECO:0007669"/>
    <property type="project" value="UniProtKB-KW"/>
</dbReference>
<dbReference type="SMART" id="SM00487">
    <property type="entry name" value="DEXDc"/>
    <property type="match status" value="1"/>
</dbReference>
<dbReference type="Proteomes" id="UP001195483">
    <property type="component" value="Unassembled WGS sequence"/>
</dbReference>
<dbReference type="SMART" id="SM00847">
    <property type="entry name" value="HA2"/>
    <property type="match status" value="1"/>
</dbReference>
<feature type="compositionally biased region" description="Basic and acidic residues" evidence="5">
    <location>
        <begin position="159"/>
        <end position="168"/>
    </location>
</feature>
<dbReference type="Gene3D" id="1.20.120.1080">
    <property type="match status" value="1"/>
</dbReference>
<proteinExistence type="predicted"/>
<reference evidence="8" key="2">
    <citation type="journal article" date="2021" name="Genome Biol. Evol.">
        <title>Developing a high-quality reference genome for a parasitic bivalve with doubly uniparental inheritance (Bivalvia: Unionida).</title>
        <authorList>
            <person name="Smith C.H."/>
        </authorList>
    </citation>
    <scope>NUCLEOTIDE SEQUENCE</scope>
    <source>
        <strain evidence="8">CHS0354</strain>
        <tissue evidence="8">Mantle</tissue>
    </source>
</reference>
<dbReference type="InterPro" id="IPR001650">
    <property type="entry name" value="Helicase_C-like"/>
</dbReference>
<dbReference type="InterPro" id="IPR035979">
    <property type="entry name" value="RBD_domain_sf"/>
</dbReference>
<dbReference type="InterPro" id="IPR011709">
    <property type="entry name" value="DEAD-box_helicase_OB_fold"/>
</dbReference>
<dbReference type="Pfam" id="PF07717">
    <property type="entry name" value="OB_NTP_bind"/>
    <property type="match status" value="1"/>
</dbReference>
<dbReference type="Pfam" id="PF00270">
    <property type="entry name" value="DEAD"/>
    <property type="match status" value="1"/>
</dbReference>
<feature type="compositionally biased region" description="Basic and acidic residues" evidence="5">
    <location>
        <begin position="70"/>
        <end position="94"/>
    </location>
</feature>
<dbReference type="CDD" id="cd18791">
    <property type="entry name" value="SF2_C_RHA"/>
    <property type="match status" value="1"/>
</dbReference>
<dbReference type="PANTHER" id="PTHR18934:SF81">
    <property type="entry name" value="ATP-DEPENDENT RNA HELICASE DEAH11, CHLOROPLASTIC-RELATED"/>
    <property type="match status" value="1"/>
</dbReference>
<dbReference type="PROSITE" id="PS51194">
    <property type="entry name" value="HELICASE_CTER"/>
    <property type="match status" value="1"/>
</dbReference>
<feature type="compositionally biased region" description="Basic and acidic residues" evidence="5">
    <location>
        <begin position="431"/>
        <end position="482"/>
    </location>
</feature>
<feature type="region of interest" description="Disordered" evidence="5">
    <location>
        <begin position="1"/>
        <end position="168"/>
    </location>
</feature>
<evidence type="ECO:0000313" key="9">
    <source>
        <dbReference type="Proteomes" id="UP001195483"/>
    </source>
</evidence>
<dbReference type="InterPro" id="IPR007502">
    <property type="entry name" value="Helicase-assoc_dom"/>
</dbReference>
<dbReference type="GO" id="GO:0004386">
    <property type="term" value="F:helicase activity"/>
    <property type="evidence" value="ECO:0007669"/>
    <property type="project" value="TreeGrafter"/>
</dbReference>
<evidence type="ECO:0000259" key="6">
    <source>
        <dbReference type="PROSITE" id="PS51192"/>
    </source>
</evidence>
<name>A0AAE0S3S9_9BIVA</name>
<dbReference type="InterPro" id="IPR027417">
    <property type="entry name" value="P-loop_NTPase"/>
</dbReference>
<sequence length="2442" mass="275610">MDHKRSKTQTDIAGSEVSGQAVGTNLRFGTSSAERRPAFHNLGKKSQSEPGELYPTGLVTFHRNGSKPDLYSKEDGEVTNERIKKTAGKPEKMTHSVQADEDASDHLGGNGLGRSGSPSDESNSSDLQMKQIHAGTRLTSSAESRNECSEQSKCFAGKSSEDDVHEEKHSVSALRARFQGQNEITSVPKVEFCCAIAQESTSKEEKRRNKETQPKNEHFDVTGLNVRMDSIYFEDQANFAGFEDLSEDKRQTVKSNLRFGSSPGERRPDLPHLGNKSQSETVEDFPTRSVTFNRNGRKTDLSSKGDGNETKEGARKTPDKSRKMTHSVQADGDASGPLGGRYFGRSEFPSKVKYSSDLQLNQTFARLMSSAKSRNECSEQSKYFAGKSSEDDVHEEKHSVSALRARFQGQNEITSVSKIDFLNDNMKESKSKRELFERCWSEKENGSRDIWEPEDKNPFLEPKSEQERRNKGTKDKNEHLDGTDVSGKMDSMHFGELADMAGSVVTSEVTRQTVQGNLKFDPSSALVNLGNKFQSEPGEEYPVQSMIFYRNKPSFKASEGDGSETEERVKKIAGGSKKMTHSLQADGEASYSLGGRDVEKSDFPSKFNSLSASVLQSEEIFSETRPRYWRGKENGSKYRMETGDRVVLPQRSKPEHEIPCHENQSEQEKMRKDRKHKKLSEKPMRFPNPKDEEKFKKLINEKHGSLEQLPLLKGSEPLSSKENFQFVDCINRQEVKENKETFDTDKKVKGVKGRINKDVSTAKGFKGWENKDVSTAKGFKGWENKDVSTAKGFKGWENKDVSTAKGFKGWENKDVSSAKGLKGRENKDVSTAKGFKGWENKDVSAAKGLKGTENKDVSSAKGLKGRINKDVSTAKGFKGWENKDVSAAKGLKGTENKDVSSAKGLKGTENKDVQRVKGLEGRENKDVSTVKRMEDRENNDVLTVKEIKGRENKGVPVKEMKGRENKDVPTSNGKTRNKQNYKMMKQKDEMNPKLMKIQRSILCVNFSSEAETGSDLRDYLKYRLGDRFKYKFEVQNSETITLNGQKNIKVTLSFPSKVVAKKAKECLQQSNRKSATKLLIYFPEEKVRELIVLDPYETESRFERHLKIIVERAKETLALHKSKINEKIERVMKLEERLEGRKLSLREFENTKSEIKATKEKCKELELQKKEFCSYIQCVHDKLEVIKNSMKFETKMNEIRIAFGIECRRLSEALPIYARRSDILSEVKNSQVSVILGETGSGKSTQMTQYLYQAGFAEHGLIACTQPRKIAAVTLATFVASEMASSVGQIVGYHVGMKVKRSKITKILYMTDHILLNECLQDNELKNFSCIIIDEAHERSIFTDLLLGMIKSALKKRPDLKVIITSATINPDVFVSYFGGPEKCPVVRVSGRAYPVELVWLNQVDDQNPFDDYVTKAINTAVNLHWQNPPADGDILVFLTTPLETEKCCEEFVQKCPKDDSFQCLPLHGKLQPDEQQKVFQLNRPNKRKVVFATNSAETSITIPGVKFVVDTGLAKEMRFDPKRNISSLSVYPISQSSAEQRKGRAGRTSPGKCYRLYNEKTYETMEKNTKPEIFKVHLGQALLKLLELGVDPLSFDFVESPSREALENAMQSLCDIGAVEDNKISKLGWWVSKLPIEPRQGILLKKGILAGIPMEALVVASFSGGGRTFYRSGTEEEKKKADIKKIEFCHKEGDILTLLNVYRRLDKVAEKQKGAWCFQNCINAKSLRGVRETMNELRTILKRDLREDILFEFRSVEGADSILKKVLIETLKQNVCCFLGHEKAGYFNLVNHHHVQIHPSSVLKPLDLHPELIVYEQVLKTSADFVTNITPINEEEMILLPSELLDIYKSTKDKICVSLKQTYWTGQKVLKQFIGPLHQNRREIEGRLSTVCENRTVVLDANKITGKIQLYCCKVDEQLTVRMLEDVLDKITKPLLQKCVEVPVGKTDGGVRVVLGAGAEIINILMPYQYRTLIVKQKLQSAKEIEVSDVEEVFSLYGEITDIKPFMKKDGKDPSYWGTVTFMRDIDATNAVTSLTSSANRFFEAIPQLPRTNSNTSRDFKVKLTWWRRRGKGIAYVKMAWPEDFVIAMAERSVTIDGHVVSIQQSRENGTHDTTNQLYLRGLRYDILEEDIKAAFKRLLGISEAQVSNRIKHIVIPREASETSKRMYIALCEKIEMEVSQYAPRGSFDIAFVPDPVKKQTCIRYTVLVSFSNPNEGQTALNSMRINPPSFGVYPVHVTAELETSVTIWKKVYEAVRSEIEPTIEFIMSQNPNVSVKTNLSRAGNVFLNIKSNDASLLGHAKVLLHDVVQGDILECGRNKEIARLFTRDGRCEMKRIEKETGAVIFVDNRTMSVSIQGIQTSRTKALSDINEYLSTLAGLIERHLQLKGDGKPRGVMKELISKYGTDLEQMKEHTGVKSLKLNLRNHQITVLGDQDCWQNG</sequence>
<dbReference type="SMART" id="SM00490">
    <property type="entry name" value="HELICc"/>
    <property type="match status" value="1"/>
</dbReference>
<reference evidence="8" key="3">
    <citation type="submission" date="2023-05" db="EMBL/GenBank/DDBJ databases">
        <authorList>
            <person name="Smith C.H."/>
        </authorList>
    </citation>
    <scope>NUCLEOTIDE SEQUENCE</scope>
    <source>
        <strain evidence="8">CHS0354</strain>
        <tissue evidence="8">Mantle</tissue>
    </source>
</reference>
<evidence type="ECO:0000313" key="8">
    <source>
        <dbReference type="EMBL" id="KAK3584664.1"/>
    </source>
</evidence>
<evidence type="ECO:0000256" key="5">
    <source>
        <dbReference type="SAM" id="MobiDB-lite"/>
    </source>
</evidence>
<dbReference type="InterPro" id="IPR014001">
    <property type="entry name" value="Helicase_ATP-bd"/>
</dbReference>
<dbReference type="CDD" id="cd00590">
    <property type="entry name" value="RRM_SF"/>
    <property type="match status" value="1"/>
</dbReference>
<dbReference type="PANTHER" id="PTHR18934">
    <property type="entry name" value="ATP-DEPENDENT RNA HELICASE"/>
    <property type="match status" value="1"/>
</dbReference>
<comment type="caution">
    <text evidence="8">The sequence shown here is derived from an EMBL/GenBank/DDBJ whole genome shotgun (WGS) entry which is preliminary data.</text>
</comment>
<evidence type="ECO:0000259" key="7">
    <source>
        <dbReference type="PROSITE" id="PS51194"/>
    </source>
</evidence>
<feature type="domain" description="Helicase ATP-binding" evidence="6">
    <location>
        <begin position="1224"/>
        <end position="1387"/>
    </location>
</feature>
<dbReference type="Gene3D" id="3.40.50.300">
    <property type="entry name" value="P-loop containing nucleotide triphosphate hydrolases"/>
    <property type="match status" value="2"/>
</dbReference>
<dbReference type="GO" id="GO:0005524">
    <property type="term" value="F:ATP binding"/>
    <property type="evidence" value="ECO:0007669"/>
    <property type="project" value="UniProtKB-KW"/>
</dbReference>
<feature type="region of interest" description="Disordered" evidence="5">
    <location>
        <begin position="632"/>
        <end position="692"/>
    </location>
</feature>
<feature type="compositionally biased region" description="Low complexity" evidence="5">
    <location>
        <begin position="115"/>
        <end position="125"/>
    </location>
</feature>
<feature type="region of interest" description="Disordered" evidence="5">
    <location>
        <begin position="554"/>
        <end position="593"/>
    </location>
</feature>
<protein>
    <recommendedName>
        <fullName evidence="10">RNA helicase</fullName>
    </recommendedName>
</protein>
<evidence type="ECO:0000256" key="4">
    <source>
        <dbReference type="SAM" id="Coils"/>
    </source>
</evidence>
<evidence type="ECO:0000256" key="1">
    <source>
        <dbReference type="ARBA" id="ARBA00022741"/>
    </source>
</evidence>
<keyword evidence="4" id="KW-0175">Coiled coil</keyword>
<feature type="region of interest" description="Disordered" evidence="5">
    <location>
        <begin position="431"/>
        <end position="490"/>
    </location>
</feature>
<keyword evidence="9" id="KW-1185">Reference proteome</keyword>
<dbReference type="Pfam" id="PF00271">
    <property type="entry name" value="Helicase_C"/>
    <property type="match status" value="1"/>
</dbReference>
<feature type="compositionally biased region" description="Polar residues" evidence="5">
    <location>
        <begin position="9"/>
        <end position="32"/>
    </location>
</feature>
<organism evidence="8 9">
    <name type="scientific">Potamilus streckersoni</name>
    <dbReference type="NCBI Taxonomy" id="2493646"/>
    <lineage>
        <taxon>Eukaryota</taxon>
        <taxon>Metazoa</taxon>
        <taxon>Spiralia</taxon>
        <taxon>Lophotrochozoa</taxon>
        <taxon>Mollusca</taxon>
        <taxon>Bivalvia</taxon>
        <taxon>Autobranchia</taxon>
        <taxon>Heteroconchia</taxon>
        <taxon>Palaeoheterodonta</taxon>
        <taxon>Unionida</taxon>
        <taxon>Unionoidea</taxon>
        <taxon>Unionidae</taxon>
        <taxon>Ambleminae</taxon>
        <taxon>Lampsilini</taxon>
        <taxon>Potamilus</taxon>
    </lineage>
</organism>
<dbReference type="PROSITE" id="PS51192">
    <property type="entry name" value="HELICASE_ATP_BIND_1"/>
    <property type="match status" value="1"/>
</dbReference>
<dbReference type="GO" id="GO:0003723">
    <property type="term" value="F:RNA binding"/>
    <property type="evidence" value="ECO:0007669"/>
    <property type="project" value="TreeGrafter"/>
</dbReference>
<feature type="region of interest" description="Disordered" evidence="5">
    <location>
        <begin position="198"/>
        <end position="220"/>
    </location>
</feature>
<evidence type="ECO:0000256" key="2">
    <source>
        <dbReference type="ARBA" id="ARBA00022801"/>
    </source>
</evidence>
<dbReference type="Gene3D" id="3.30.70.330">
    <property type="match status" value="2"/>
</dbReference>
<dbReference type="InterPro" id="IPR056245">
    <property type="entry name" value="KH_DEAH11/12"/>
</dbReference>